<dbReference type="STRING" id="155417.A0A4V1X8Q8"/>
<feature type="region of interest" description="Disordered" evidence="2">
    <location>
        <begin position="207"/>
        <end position="239"/>
    </location>
</feature>
<dbReference type="Proteomes" id="UP000293360">
    <property type="component" value="Unassembled WGS sequence"/>
</dbReference>
<keyword evidence="1" id="KW-0863">Zinc-finger</keyword>
<feature type="region of interest" description="Disordered" evidence="2">
    <location>
        <begin position="21"/>
        <end position="42"/>
    </location>
</feature>
<keyword evidence="5" id="KW-1185">Reference proteome</keyword>
<dbReference type="PROSITE" id="PS50158">
    <property type="entry name" value="ZF_CCHC"/>
    <property type="match status" value="1"/>
</dbReference>
<dbReference type="GO" id="GO:0003676">
    <property type="term" value="F:nucleic acid binding"/>
    <property type="evidence" value="ECO:0007669"/>
    <property type="project" value="InterPro"/>
</dbReference>
<feature type="domain" description="CCHC-type" evidence="3">
    <location>
        <begin position="203"/>
        <end position="217"/>
    </location>
</feature>
<dbReference type="Gene3D" id="4.10.60.10">
    <property type="entry name" value="Zinc finger, CCHC-type"/>
    <property type="match status" value="1"/>
</dbReference>
<feature type="compositionally biased region" description="Polar residues" evidence="2">
    <location>
        <begin position="227"/>
        <end position="239"/>
    </location>
</feature>
<organism evidence="4 5">
    <name type="scientific">Monosporascus ibericus</name>
    <dbReference type="NCBI Taxonomy" id="155417"/>
    <lineage>
        <taxon>Eukaryota</taxon>
        <taxon>Fungi</taxon>
        <taxon>Dikarya</taxon>
        <taxon>Ascomycota</taxon>
        <taxon>Pezizomycotina</taxon>
        <taxon>Sordariomycetes</taxon>
        <taxon>Xylariomycetidae</taxon>
        <taxon>Xylariales</taxon>
        <taxon>Xylariales incertae sedis</taxon>
        <taxon>Monosporascus</taxon>
    </lineage>
</organism>
<proteinExistence type="predicted"/>
<feature type="region of interest" description="Disordered" evidence="2">
    <location>
        <begin position="141"/>
        <end position="193"/>
    </location>
</feature>
<evidence type="ECO:0000313" key="5">
    <source>
        <dbReference type="Proteomes" id="UP000293360"/>
    </source>
</evidence>
<evidence type="ECO:0000259" key="3">
    <source>
        <dbReference type="PROSITE" id="PS50158"/>
    </source>
</evidence>
<dbReference type="InterPro" id="IPR001878">
    <property type="entry name" value="Znf_CCHC"/>
</dbReference>
<name>A0A4V1X8Q8_9PEZI</name>
<reference evidence="4 5" key="1">
    <citation type="submission" date="2018-06" db="EMBL/GenBank/DDBJ databases">
        <title>Complete Genomes of Monosporascus.</title>
        <authorList>
            <person name="Robinson A.J."/>
            <person name="Natvig D.O."/>
        </authorList>
    </citation>
    <scope>NUCLEOTIDE SEQUENCE [LARGE SCALE GENOMIC DNA]</scope>
    <source>
        <strain evidence="4 5">CBS 110550</strain>
    </source>
</reference>
<dbReference type="SUPFAM" id="SSF57756">
    <property type="entry name" value="Retrovirus zinc finger-like domains"/>
    <property type="match status" value="1"/>
</dbReference>
<keyword evidence="1" id="KW-0862">Zinc</keyword>
<keyword evidence="1" id="KW-0479">Metal-binding</keyword>
<accession>A0A4V1X8Q8</accession>
<dbReference type="InterPro" id="IPR036875">
    <property type="entry name" value="Znf_CCHC_sf"/>
</dbReference>
<feature type="compositionally biased region" description="Basic and acidic residues" evidence="2">
    <location>
        <begin position="211"/>
        <end position="222"/>
    </location>
</feature>
<evidence type="ECO:0000313" key="4">
    <source>
        <dbReference type="EMBL" id="RYO76229.1"/>
    </source>
</evidence>
<gene>
    <name evidence="4" type="ORF">DL764_010300</name>
</gene>
<evidence type="ECO:0000256" key="2">
    <source>
        <dbReference type="SAM" id="MobiDB-lite"/>
    </source>
</evidence>
<dbReference type="GO" id="GO:0008270">
    <property type="term" value="F:zinc ion binding"/>
    <property type="evidence" value="ECO:0007669"/>
    <property type="project" value="UniProtKB-KW"/>
</dbReference>
<feature type="compositionally biased region" description="Basic and acidic residues" evidence="2">
    <location>
        <begin position="141"/>
        <end position="161"/>
    </location>
</feature>
<dbReference type="AlphaFoldDB" id="A0A4V1X8Q8"/>
<evidence type="ECO:0000256" key="1">
    <source>
        <dbReference type="PROSITE-ProRule" id="PRU00047"/>
    </source>
</evidence>
<dbReference type="OrthoDB" id="4509994at2759"/>
<dbReference type="EMBL" id="QJNU01001476">
    <property type="protein sequence ID" value="RYO76229.1"/>
    <property type="molecule type" value="Genomic_DNA"/>
</dbReference>
<protein>
    <recommendedName>
        <fullName evidence="3">CCHC-type domain-containing protein</fullName>
    </recommendedName>
</protein>
<sequence length="239" mass="26955">MADDNQDVQGELRRLRDEIARLEAGQSRHTSTPSDNVDHLRRENTIDSAFGNTSTFRPTGMAAWPAFRKFVENDGANPGYDRKKKARANDPVKFSGNKTKFDAWAKIAEDEWKQVLRDFNVTYEKFCNRVAIAAYSNQLAYEKRQQERKPRPYDPDNDKPRNKNKNKKPRPGNSPSKPKTSSNTGKPLSEVEKKAHWEAGTYFNCGKTGHKAGDCPDKKKVAAVETAENSSSSDESGKE</sequence>
<comment type="caution">
    <text evidence="4">The sequence shown here is derived from an EMBL/GenBank/DDBJ whole genome shotgun (WGS) entry which is preliminary data.</text>
</comment>